<accession>A0A9P4NBD4</accession>
<feature type="region of interest" description="Disordered" evidence="5">
    <location>
        <begin position="676"/>
        <end position="800"/>
    </location>
</feature>
<feature type="compositionally biased region" description="Polar residues" evidence="5">
    <location>
        <begin position="603"/>
        <end position="628"/>
    </location>
</feature>
<sequence length="800" mass="87389">MNAEFSAGVGRWARRLPLGLKIERRLALPHRFERRSLLEQRNAPGDVLVDREALSWDAQLSLMGRLENAIVFWKLPSLSPPPLRRLHRGVVVFAANYSWYPCSRYDDTIVLLNLPVLNLVVSGDQPSSLTAPDPKEDTAHGSVIGCGRSAWSVALLGFHARHERSRHALEAIGHLIAPPETDNRHSRVCKLSRRVAREPVLVCFEGTLEPWDTPARADPWAAEAPVKLLFLVFSWARLGVQHGPRHRTRVSGLGTCTLRPNFHALNYLSLPSLHCQLPAPPSTLFAYNPPPPASPLGRSCVPSSIRPCKHLDCSATSNRNVRLATSGSSTPARSHGIAPTHFDRTRSRLHRSHRRRHHRTLAIVGRFLSNRYLATVHSAIPGRLGLVELKKTLGSSPTSFPIWTRNVSMDPFLRAMSSAIIAFLAVLVYMPSTVGALTQQYCSPLNTNPDFDYFQSIYMSNGRCKDNCTVDAAGAPYSFGIVQFQSCWCSNYAPADQQSVGDCDVDCPGYPDEKCGNQPDNLFGYIALAKPSGTKGAPESTSSPSSAPPSPSPSSSQERDQETVFRTVTEFPSVAPVTSTPSPSSSTTDSSKAPEPTDPPSPIIQTLTITDNGTPITKTVTSTPSSGIPATLDPTKKQGTNVGAIVGGVIGGLALLCSIVGGILFFLWRRRRNQSNNDNEQAGVQRNVSTMSKAGLLGRGEKSQYPPRITTTYSKRNSRIGLDNESGSPVSGSDRRSSRPYVFDQRLNPSAIMAMDNGSRGSFASLDDSRDYGRELNVRNPDPEPRESVDTRQQDGHQRD</sequence>
<dbReference type="GO" id="GO:0016020">
    <property type="term" value="C:membrane"/>
    <property type="evidence" value="ECO:0007669"/>
    <property type="project" value="UniProtKB-SubCell"/>
</dbReference>
<feature type="region of interest" description="Disordered" evidence="5">
    <location>
        <begin position="530"/>
        <end position="634"/>
    </location>
</feature>
<name>A0A9P4NBD4_9PLEO</name>
<keyword evidence="9" id="KW-1185">Reference proteome</keyword>
<evidence type="ECO:0000313" key="9">
    <source>
        <dbReference type="Proteomes" id="UP000800093"/>
    </source>
</evidence>
<evidence type="ECO:0000256" key="4">
    <source>
        <dbReference type="ARBA" id="ARBA00023136"/>
    </source>
</evidence>
<dbReference type="SMART" id="SM00321">
    <property type="entry name" value="WSC"/>
    <property type="match status" value="1"/>
</dbReference>
<evidence type="ECO:0000313" key="8">
    <source>
        <dbReference type="EMBL" id="KAF2270107.1"/>
    </source>
</evidence>
<evidence type="ECO:0000256" key="3">
    <source>
        <dbReference type="ARBA" id="ARBA00022989"/>
    </source>
</evidence>
<feature type="transmembrane region" description="Helical" evidence="6">
    <location>
        <begin position="642"/>
        <end position="668"/>
    </location>
</feature>
<dbReference type="OrthoDB" id="2537459at2759"/>
<feature type="compositionally biased region" description="Basic and acidic residues" evidence="5">
    <location>
        <begin position="767"/>
        <end position="800"/>
    </location>
</feature>
<dbReference type="Pfam" id="PF01822">
    <property type="entry name" value="WSC"/>
    <property type="match status" value="1"/>
</dbReference>
<dbReference type="EMBL" id="ML986580">
    <property type="protein sequence ID" value="KAF2270107.1"/>
    <property type="molecule type" value="Genomic_DNA"/>
</dbReference>
<evidence type="ECO:0000256" key="2">
    <source>
        <dbReference type="ARBA" id="ARBA00022692"/>
    </source>
</evidence>
<dbReference type="PROSITE" id="PS51212">
    <property type="entry name" value="WSC"/>
    <property type="match status" value="1"/>
</dbReference>
<evidence type="ECO:0000259" key="7">
    <source>
        <dbReference type="PROSITE" id="PS51212"/>
    </source>
</evidence>
<gene>
    <name evidence="8" type="ORF">CC78DRAFT_611772</name>
</gene>
<keyword evidence="3 6" id="KW-1133">Transmembrane helix</keyword>
<keyword evidence="4 6" id="KW-0472">Membrane</keyword>
<evidence type="ECO:0000256" key="5">
    <source>
        <dbReference type="SAM" id="MobiDB-lite"/>
    </source>
</evidence>
<evidence type="ECO:0000256" key="1">
    <source>
        <dbReference type="ARBA" id="ARBA00004167"/>
    </source>
</evidence>
<dbReference type="AlphaFoldDB" id="A0A9P4NBD4"/>
<feature type="domain" description="WSC" evidence="7">
    <location>
        <begin position="436"/>
        <end position="528"/>
    </location>
</feature>
<dbReference type="InterPro" id="IPR002889">
    <property type="entry name" value="WSC_carb-bd"/>
</dbReference>
<evidence type="ECO:0000256" key="6">
    <source>
        <dbReference type="SAM" id="Phobius"/>
    </source>
</evidence>
<dbReference type="PANTHER" id="PTHR15549">
    <property type="entry name" value="PAIRED IMMUNOGLOBULIN-LIKE TYPE 2 RECEPTOR"/>
    <property type="match status" value="1"/>
</dbReference>
<organism evidence="8 9">
    <name type="scientific">Lojkania enalia</name>
    <dbReference type="NCBI Taxonomy" id="147567"/>
    <lineage>
        <taxon>Eukaryota</taxon>
        <taxon>Fungi</taxon>
        <taxon>Dikarya</taxon>
        <taxon>Ascomycota</taxon>
        <taxon>Pezizomycotina</taxon>
        <taxon>Dothideomycetes</taxon>
        <taxon>Pleosporomycetidae</taxon>
        <taxon>Pleosporales</taxon>
        <taxon>Pleosporales incertae sedis</taxon>
        <taxon>Lojkania</taxon>
    </lineage>
</organism>
<keyword evidence="2 6" id="KW-0812">Transmembrane</keyword>
<reference evidence="9" key="1">
    <citation type="journal article" date="2020" name="Stud. Mycol.">
        <title>101 Dothideomycetes genomes: A test case for predicting lifestyles and emergence of pathogens.</title>
        <authorList>
            <person name="Haridas S."/>
            <person name="Albert R."/>
            <person name="Binder M."/>
            <person name="Bloem J."/>
            <person name="LaButti K."/>
            <person name="Salamov A."/>
            <person name="Andreopoulos B."/>
            <person name="Baker S."/>
            <person name="Barry K."/>
            <person name="Bills G."/>
            <person name="Bluhm B."/>
            <person name="Cannon C."/>
            <person name="Castanera R."/>
            <person name="Culley D."/>
            <person name="Daum C."/>
            <person name="Ezra D."/>
            <person name="Gonzalez J."/>
            <person name="Henrissat B."/>
            <person name="Kuo A."/>
            <person name="Liang C."/>
            <person name="Lipzen A."/>
            <person name="Lutzoni F."/>
            <person name="Magnuson J."/>
            <person name="Mondo S."/>
            <person name="Nolan M."/>
            <person name="Ohm R."/>
            <person name="Pangilinan J."/>
            <person name="Park H.-J."/>
            <person name="Ramirez L."/>
            <person name="Alfaro M."/>
            <person name="Sun H."/>
            <person name="Tritt A."/>
            <person name="Yoshinaga Y."/>
            <person name="Zwiers L.-H."/>
            <person name="Turgeon B."/>
            <person name="Goodwin S."/>
            <person name="Spatafora J."/>
            <person name="Crous P."/>
            <person name="Grigoriev I."/>
        </authorList>
    </citation>
    <scope>NUCLEOTIDE SEQUENCE [LARGE SCALE GENOMIC DNA]</scope>
    <source>
        <strain evidence="9">CBS 304.66</strain>
    </source>
</reference>
<dbReference type="Gene3D" id="1.20.5.510">
    <property type="entry name" value="Single helix bin"/>
    <property type="match status" value="1"/>
</dbReference>
<proteinExistence type="predicted"/>
<protein>
    <recommendedName>
        <fullName evidence="7">WSC domain-containing protein</fullName>
    </recommendedName>
</protein>
<dbReference type="InterPro" id="IPR051694">
    <property type="entry name" value="Immunoregulatory_rcpt-like"/>
</dbReference>
<comment type="subcellular location">
    <subcellularLocation>
        <location evidence="1">Membrane</location>
        <topology evidence="1">Single-pass membrane protein</topology>
    </subcellularLocation>
</comment>
<dbReference type="GO" id="GO:0071944">
    <property type="term" value="C:cell periphery"/>
    <property type="evidence" value="ECO:0007669"/>
    <property type="project" value="UniProtKB-ARBA"/>
</dbReference>
<feature type="compositionally biased region" description="Low complexity" evidence="5">
    <location>
        <begin position="572"/>
        <end position="591"/>
    </location>
</feature>
<feature type="compositionally biased region" description="Polar residues" evidence="5">
    <location>
        <begin position="676"/>
        <end position="692"/>
    </location>
</feature>
<dbReference type="Proteomes" id="UP000800093">
    <property type="component" value="Unassembled WGS sequence"/>
</dbReference>
<comment type="caution">
    <text evidence="8">The sequence shown here is derived from an EMBL/GenBank/DDBJ whole genome shotgun (WGS) entry which is preliminary data.</text>
</comment>